<dbReference type="Proteomes" id="UP000321126">
    <property type="component" value="Unassembled WGS sequence"/>
</dbReference>
<evidence type="ECO:0000313" key="1">
    <source>
        <dbReference type="EMBL" id="TXE35892.1"/>
    </source>
</evidence>
<sequence>MDNKGSPSFREHPTAFYCVAAKRETAAASRVIYSQPQKTDGINRLNNRQKIDGQRFLLCQFAGRWATINSIKALGYPCRDAIQHID</sequence>
<evidence type="ECO:0000313" key="2">
    <source>
        <dbReference type="Proteomes" id="UP000321126"/>
    </source>
</evidence>
<organism evidence="1 2">
    <name type="scientific">Serratia marcescens</name>
    <dbReference type="NCBI Taxonomy" id="615"/>
    <lineage>
        <taxon>Bacteria</taxon>
        <taxon>Pseudomonadati</taxon>
        <taxon>Pseudomonadota</taxon>
        <taxon>Gammaproteobacteria</taxon>
        <taxon>Enterobacterales</taxon>
        <taxon>Yersiniaceae</taxon>
        <taxon>Serratia</taxon>
    </lineage>
</organism>
<accession>A0A5C7CI51</accession>
<dbReference type="RefSeq" id="WP_033640622.1">
    <property type="nucleotide sequence ID" value="NZ_AP021873.1"/>
</dbReference>
<comment type="caution">
    <text evidence="1">The sequence shown here is derived from an EMBL/GenBank/DDBJ whole genome shotgun (WGS) entry which is preliminary data.</text>
</comment>
<name>A0A5C7CI51_SERMA</name>
<protein>
    <submittedName>
        <fullName evidence="1">Uncharacterized protein</fullName>
    </submittedName>
</protein>
<proteinExistence type="predicted"/>
<dbReference type="AlphaFoldDB" id="A0A5C7CI51"/>
<reference evidence="1 2" key="1">
    <citation type="submission" date="2019-07" db="EMBL/GenBank/DDBJ databases">
        <title>Serratia strains were isolated from fresh produce.</title>
        <authorList>
            <person name="Cho G.-S."/>
            <person name="Stein M."/>
            <person name="Lee W."/>
            <person name="Suh S.H."/>
            <person name="Franz C.M.A.P."/>
        </authorList>
    </citation>
    <scope>NUCLEOTIDE SEQUENCE [LARGE SCALE GENOMIC DNA]</scope>
    <source>
        <strain evidence="1 2">S16</strain>
    </source>
</reference>
<dbReference type="EMBL" id="VOUQ01000002">
    <property type="protein sequence ID" value="TXE35892.1"/>
    <property type="molecule type" value="Genomic_DNA"/>
</dbReference>
<gene>
    <name evidence="1" type="ORF">FOT62_02590</name>
</gene>